<evidence type="ECO:0000256" key="3">
    <source>
        <dbReference type="ARBA" id="ARBA00022989"/>
    </source>
</evidence>
<feature type="transmembrane region" description="Helical" evidence="6">
    <location>
        <begin position="141"/>
        <end position="161"/>
    </location>
</feature>
<evidence type="ECO:0000256" key="6">
    <source>
        <dbReference type="SAM" id="Phobius"/>
    </source>
</evidence>
<feature type="transmembrane region" description="Helical" evidence="6">
    <location>
        <begin position="16"/>
        <end position="39"/>
    </location>
</feature>
<dbReference type="VEuPathDB" id="FungiDB:FOMG_03055"/>
<comment type="similarity">
    <text evidence="5">Belongs to the SAT4 family.</text>
</comment>
<dbReference type="InterPro" id="IPR052337">
    <property type="entry name" value="SAT4-like"/>
</dbReference>
<dbReference type="Pfam" id="PF20684">
    <property type="entry name" value="Fung_rhodopsin"/>
    <property type="match status" value="1"/>
</dbReference>
<feature type="transmembrane region" description="Helical" evidence="6">
    <location>
        <begin position="219"/>
        <end position="237"/>
    </location>
</feature>
<protein>
    <recommendedName>
        <fullName evidence="7">Rhodopsin domain-containing protein</fullName>
    </recommendedName>
</protein>
<name>A0A420NQ17_FUSOX</name>
<organism evidence="8 9">
    <name type="scientific">Fusarium oxysporum</name>
    <name type="common">Fusarium vascular wilt</name>
    <dbReference type="NCBI Taxonomy" id="5507"/>
    <lineage>
        <taxon>Eukaryota</taxon>
        <taxon>Fungi</taxon>
        <taxon>Dikarya</taxon>
        <taxon>Ascomycota</taxon>
        <taxon>Pezizomycotina</taxon>
        <taxon>Sordariomycetes</taxon>
        <taxon>Hypocreomycetidae</taxon>
        <taxon>Hypocreales</taxon>
        <taxon>Nectriaceae</taxon>
        <taxon>Fusarium</taxon>
        <taxon>Fusarium oxysporum species complex</taxon>
    </lineage>
</organism>
<dbReference type="InterPro" id="IPR049326">
    <property type="entry name" value="Rhodopsin_dom_fungi"/>
</dbReference>
<dbReference type="VEuPathDB" id="FungiDB:FOZG_02981"/>
<evidence type="ECO:0000259" key="7">
    <source>
        <dbReference type="Pfam" id="PF20684"/>
    </source>
</evidence>
<dbReference type="VEuPathDB" id="FungiDB:FOIG_06767"/>
<dbReference type="EMBL" id="MRCX01000018">
    <property type="protein sequence ID" value="RKK82371.1"/>
    <property type="molecule type" value="Genomic_DNA"/>
</dbReference>
<accession>A0A420NQ17</accession>
<feature type="transmembrane region" description="Helical" evidence="6">
    <location>
        <begin position="107"/>
        <end position="129"/>
    </location>
</feature>
<dbReference type="PANTHER" id="PTHR33048:SF47">
    <property type="entry name" value="INTEGRAL MEMBRANE PROTEIN-RELATED"/>
    <property type="match status" value="1"/>
</dbReference>
<evidence type="ECO:0000256" key="5">
    <source>
        <dbReference type="ARBA" id="ARBA00038359"/>
    </source>
</evidence>
<feature type="transmembrane region" description="Helical" evidence="6">
    <location>
        <begin position="185"/>
        <end position="207"/>
    </location>
</feature>
<dbReference type="AlphaFoldDB" id="A0A420NQ17"/>
<dbReference type="Proteomes" id="UP000285084">
    <property type="component" value="Unassembled WGS sequence"/>
</dbReference>
<evidence type="ECO:0000256" key="4">
    <source>
        <dbReference type="ARBA" id="ARBA00023136"/>
    </source>
</evidence>
<proteinExistence type="inferred from homology"/>
<reference evidence="8 9" key="1">
    <citation type="journal article" date="2018" name="Sci. Rep.">
        <title>Characterisation of pathogen-specific regions and novel effector candidates in Fusarium oxysporum f. sp. cepae.</title>
        <authorList>
            <person name="Armitage A.D."/>
            <person name="Taylor A."/>
            <person name="Sobczyk M.K."/>
            <person name="Baxter L."/>
            <person name="Greenfield B.P."/>
            <person name="Bates H.J."/>
            <person name="Wilson F."/>
            <person name="Jackson A.C."/>
            <person name="Ott S."/>
            <person name="Harrison R.J."/>
            <person name="Clarkson J.P."/>
        </authorList>
    </citation>
    <scope>NUCLEOTIDE SEQUENCE [LARGE SCALE GENOMIC DNA]</scope>
    <source>
        <strain evidence="8 9">Fo_A13</strain>
    </source>
</reference>
<keyword evidence="2 6" id="KW-0812">Transmembrane</keyword>
<dbReference type="VEuPathDB" id="FungiDB:FOXG_04141"/>
<dbReference type="GO" id="GO:0016020">
    <property type="term" value="C:membrane"/>
    <property type="evidence" value="ECO:0007669"/>
    <property type="project" value="UniProtKB-SubCell"/>
</dbReference>
<sequence length="342" mass="38942">MAITEQEAAKSSHTHLVMVILVVCFALCVSILFVALRFWCRCIIGFSYWDDAAAVMALEWDRVYLHVSYYQYLESLSSRFTVVPLGLNDPTGTLPEDKTTPFYKCTYIAAFLYKEGLFWAKMTFLLLYYKIVTLSYWRSAYLGAIMVVVLWNICQILIFFLQCAPLEAVWNGDLRMKCVTNRLELAYVCAGINILTDLVVAILPLPVIWKLNLRRSQKIALSTVFGLGCFSIALAIVRIKWVETWSLTTWDIVRPQLWALAEVTSALVCACIPTFKPLLSKINGIIVGRKRNATEFVLEGHRSDVEFNVGSIRHSEGFSEKPRHDRVYGSETSAAVEQYPWL</sequence>
<evidence type="ECO:0000256" key="1">
    <source>
        <dbReference type="ARBA" id="ARBA00004141"/>
    </source>
</evidence>
<keyword evidence="4 6" id="KW-0472">Membrane</keyword>
<feature type="domain" description="Rhodopsin" evidence="7">
    <location>
        <begin position="36"/>
        <end position="281"/>
    </location>
</feature>
<comment type="subcellular location">
    <subcellularLocation>
        <location evidence="1">Membrane</location>
        <topology evidence="1">Multi-pass membrane protein</topology>
    </subcellularLocation>
</comment>
<keyword evidence="3 6" id="KW-1133">Transmembrane helix</keyword>
<gene>
    <name evidence="8" type="ORF">BFJ69_g3296</name>
</gene>
<evidence type="ECO:0000256" key="2">
    <source>
        <dbReference type="ARBA" id="ARBA00022692"/>
    </source>
</evidence>
<evidence type="ECO:0000313" key="8">
    <source>
        <dbReference type="EMBL" id="RKK82371.1"/>
    </source>
</evidence>
<comment type="caution">
    <text evidence="8">The sequence shown here is derived from an EMBL/GenBank/DDBJ whole genome shotgun (WGS) entry which is preliminary data.</text>
</comment>
<dbReference type="VEuPathDB" id="FungiDB:FOC4_g10006882"/>
<evidence type="ECO:0000313" key="9">
    <source>
        <dbReference type="Proteomes" id="UP000285084"/>
    </source>
</evidence>
<dbReference type="VEuPathDB" id="FungiDB:FOC1_g10006749"/>
<dbReference type="PANTHER" id="PTHR33048">
    <property type="entry name" value="PTH11-LIKE INTEGRAL MEMBRANE PROTEIN (AFU_ORTHOLOGUE AFUA_5G11245)"/>
    <property type="match status" value="1"/>
</dbReference>